<dbReference type="Gene3D" id="2.40.170.20">
    <property type="entry name" value="TonB-dependent receptor, beta-barrel domain"/>
    <property type="match status" value="1"/>
</dbReference>
<dbReference type="InterPro" id="IPR010104">
    <property type="entry name" value="TonB_rcpt_bac"/>
</dbReference>
<evidence type="ECO:0000256" key="9">
    <source>
        <dbReference type="RuleBase" id="RU003357"/>
    </source>
</evidence>
<dbReference type="AlphaFoldDB" id="A0A248JMT3"/>
<dbReference type="SUPFAM" id="SSF56935">
    <property type="entry name" value="Porins"/>
    <property type="match status" value="1"/>
</dbReference>
<evidence type="ECO:0000256" key="3">
    <source>
        <dbReference type="ARBA" id="ARBA00022452"/>
    </source>
</evidence>
<keyword evidence="4 8" id="KW-0812">Transmembrane</keyword>
<keyword evidence="13" id="KW-0675">Receptor</keyword>
<keyword evidence="10" id="KW-0732">Signal</keyword>
<evidence type="ECO:0000259" key="11">
    <source>
        <dbReference type="Pfam" id="PF00593"/>
    </source>
</evidence>
<dbReference type="Pfam" id="PF07715">
    <property type="entry name" value="Plug"/>
    <property type="match status" value="1"/>
</dbReference>
<keyword evidence="5 9" id="KW-0798">TonB box</keyword>
<feature type="domain" description="TonB-dependent receptor plug" evidence="12">
    <location>
        <begin position="57"/>
        <end position="175"/>
    </location>
</feature>
<dbReference type="InterPro" id="IPR036942">
    <property type="entry name" value="Beta-barrel_TonB_sf"/>
</dbReference>
<evidence type="ECO:0000256" key="7">
    <source>
        <dbReference type="ARBA" id="ARBA00023237"/>
    </source>
</evidence>
<dbReference type="Proteomes" id="UP000197153">
    <property type="component" value="Chromosome 1"/>
</dbReference>
<dbReference type="InterPro" id="IPR012910">
    <property type="entry name" value="Plug_dom"/>
</dbReference>
<protein>
    <submittedName>
        <fullName evidence="13">TonB-dependent receptor</fullName>
    </submittedName>
</protein>
<reference evidence="13 14" key="1">
    <citation type="submission" date="2017-06" db="EMBL/GenBank/DDBJ databases">
        <title>Complete genome sequence of Nitrospirillum amazonense strain CBAmC, an endophytic nitrogen-fixing and plant growth-promoting bacterium, isolated from sugarcane.</title>
        <authorList>
            <person name="Schwab S."/>
            <person name="dos Santos Teixeira K.R."/>
            <person name="Simoes Araujo J.L."/>
            <person name="Soares Vidal M."/>
            <person name="Borges de Freitas H.R."/>
            <person name="Rivello Crivelaro A.L."/>
            <person name="Bueno de Camargo Nunes A."/>
            <person name="dos Santos C.M."/>
            <person name="Palmeira da Silva Rosa D."/>
            <person name="da Silva Padilha D."/>
            <person name="da Silva E."/>
            <person name="Araujo Terra L."/>
            <person name="Soares Mendes V."/>
            <person name="Farinelli L."/>
            <person name="Magalhaes Cruz L."/>
            <person name="Baldani J.I."/>
        </authorList>
    </citation>
    <scope>NUCLEOTIDE SEQUENCE [LARGE SCALE GENOMIC DNA]</scope>
    <source>
        <strain evidence="13 14">CBAmC</strain>
    </source>
</reference>
<keyword evidence="14" id="KW-1185">Reference proteome</keyword>
<dbReference type="GO" id="GO:0009279">
    <property type="term" value="C:cell outer membrane"/>
    <property type="evidence" value="ECO:0007669"/>
    <property type="project" value="UniProtKB-SubCell"/>
</dbReference>
<feature type="chain" id="PRO_5011648443" evidence="10">
    <location>
        <begin position="27"/>
        <end position="892"/>
    </location>
</feature>
<evidence type="ECO:0000256" key="5">
    <source>
        <dbReference type="ARBA" id="ARBA00023077"/>
    </source>
</evidence>
<evidence type="ECO:0000256" key="1">
    <source>
        <dbReference type="ARBA" id="ARBA00004571"/>
    </source>
</evidence>
<evidence type="ECO:0000256" key="4">
    <source>
        <dbReference type="ARBA" id="ARBA00022692"/>
    </source>
</evidence>
<keyword evidence="2 8" id="KW-0813">Transport</keyword>
<keyword evidence="7 8" id="KW-0998">Cell outer membrane</keyword>
<evidence type="ECO:0000259" key="12">
    <source>
        <dbReference type="Pfam" id="PF07715"/>
    </source>
</evidence>
<dbReference type="InterPro" id="IPR037066">
    <property type="entry name" value="Plug_dom_sf"/>
</dbReference>
<dbReference type="Pfam" id="PF00593">
    <property type="entry name" value="TonB_dep_Rec_b-barrel"/>
    <property type="match status" value="1"/>
</dbReference>
<dbReference type="PROSITE" id="PS52016">
    <property type="entry name" value="TONB_DEPENDENT_REC_3"/>
    <property type="match status" value="1"/>
</dbReference>
<feature type="signal peptide" evidence="10">
    <location>
        <begin position="1"/>
        <end position="26"/>
    </location>
</feature>
<dbReference type="PANTHER" id="PTHR40980">
    <property type="entry name" value="PLUG DOMAIN-CONTAINING PROTEIN"/>
    <property type="match status" value="1"/>
</dbReference>
<accession>A0A248JMT3</accession>
<evidence type="ECO:0000313" key="13">
    <source>
        <dbReference type="EMBL" id="ASG19836.1"/>
    </source>
</evidence>
<organism evidence="13 14">
    <name type="scientific">Nitrospirillum viridazoti CBAmc</name>
    <dbReference type="NCBI Taxonomy" id="1441467"/>
    <lineage>
        <taxon>Bacteria</taxon>
        <taxon>Pseudomonadati</taxon>
        <taxon>Pseudomonadota</taxon>
        <taxon>Alphaproteobacteria</taxon>
        <taxon>Rhodospirillales</taxon>
        <taxon>Azospirillaceae</taxon>
        <taxon>Nitrospirillum</taxon>
        <taxon>Nitrospirillum viridazoti</taxon>
    </lineage>
</organism>
<evidence type="ECO:0000256" key="10">
    <source>
        <dbReference type="SAM" id="SignalP"/>
    </source>
</evidence>
<dbReference type="EMBL" id="CP022110">
    <property type="protein sequence ID" value="ASG19836.1"/>
    <property type="molecule type" value="Genomic_DNA"/>
</dbReference>
<evidence type="ECO:0000256" key="2">
    <source>
        <dbReference type="ARBA" id="ARBA00022448"/>
    </source>
</evidence>
<sequence length="892" mass="95950">MGFGRKMLRGSASVVAVLAMSATAYAADAPAPAADSSLDEIVVTGFRKSIQDSIDVKRDKTAVVDVVSAEDIGKLPDKNVADALQRVPGVMIQSAASGEGGFDEADRVSIRGSSPSLTNTTINGHGVATGDWFLLDQYSTVGRSVSFSLLPSEIVDKTLVYKSQQADLVEGGVAGSIDILTRKPLDFKDNFTAAADIEGVYGDMAEKVSPQFNGLVSWKNKSNTFGVLAQAFYEERDVQREGQEVLGYSQFAATDAAVKAHPELNGVYYPTLIGSALFQQKRKRMGGDIDVEFTPTDKLTVDINGFYSHMDADNSNRNFMYWGSSIFSTQQAVPTAYTVKNHTLTSATTPSVTNAIVYDLISRPGASAETSYIDADVTYQATDRLSFTGKVGYTYGLGDTPSEPAYEAVAASSASYALNGLSAPATVNFGIPTGTQNGNYATGWAWTDVLTAVDQEYYGQLDAKYDVKSGIWDSVKAGVRVSAHQRNTQFKVDGGCCANGGWGVATPSSSGTYPAGFGSNLGGPVLSNIWNLSNDQVAAFFNSYGIGNADPINGADGTSRYYWPGSFKVSETDSAAYVMANVGGAGWSGNFGVRFVDTNLTSLVYFASTAGAPGAINTSAFGPYVPTNISHDYVNVLPSANLKLEVTDDVVAHLAVAKTMARPDYSALGGSVSLNDVASSGSGGNPDLKPIESTNYDASLEWYYGPQSLLSFAVFYNDMNSYVTYGVTPQTFYSDFYKANHTYQVTHPFNTSAKNRGFELAIQQPIYGGFGVQANYTYAYGTEESGAPMIGNSRHTYNLTGYYENDWISAHLSYTFRSHFVVGLDRSTLENQDDFGTLDASVNIPVNDYLSLTFSALNITDELMKYYANNTDQPRAIYDNGRQYYFGAHFKY</sequence>
<keyword evidence="6 8" id="KW-0472">Membrane</keyword>
<feature type="domain" description="TonB-dependent receptor-like beta-barrel" evidence="11">
    <location>
        <begin position="418"/>
        <end position="859"/>
    </location>
</feature>
<evidence type="ECO:0000256" key="6">
    <source>
        <dbReference type="ARBA" id="ARBA00023136"/>
    </source>
</evidence>
<dbReference type="InterPro" id="IPR039426">
    <property type="entry name" value="TonB-dep_rcpt-like"/>
</dbReference>
<evidence type="ECO:0000313" key="14">
    <source>
        <dbReference type="Proteomes" id="UP000197153"/>
    </source>
</evidence>
<dbReference type="Gene3D" id="2.170.130.10">
    <property type="entry name" value="TonB-dependent receptor, plug domain"/>
    <property type="match status" value="1"/>
</dbReference>
<evidence type="ECO:0000256" key="8">
    <source>
        <dbReference type="PROSITE-ProRule" id="PRU01360"/>
    </source>
</evidence>
<dbReference type="KEGG" id="nao:Y958_02560"/>
<dbReference type="PANTHER" id="PTHR40980:SF3">
    <property type="entry name" value="TONB-DEPENDENT RECEPTOR-LIKE BETA-BARREL DOMAIN-CONTAINING PROTEIN"/>
    <property type="match status" value="1"/>
</dbReference>
<gene>
    <name evidence="13" type="ORF">Y958_02560</name>
</gene>
<dbReference type="InterPro" id="IPR000531">
    <property type="entry name" value="Beta-barrel_TonB"/>
</dbReference>
<proteinExistence type="inferred from homology"/>
<name>A0A248JMT3_9PROT</name>
<dbReference type="RefSeq" id="WP_088870786.1">
    <property type="nucleotide sequence ID" value="NZ_CP022110.1"/>
</dbReference>
<comment type="similarity">
    <text evidence="8 9">Belongs to the TonB-dependent receptor family.</text>
</comment>
<keyword evidence="3 8" id="KW-1134">Transmembrane beta strand</keyword>
<comment type="subcellular location">
    <subcellularLocation>
        <location evidence="1 8">Cell outer membrane</location>
        <topology evidence="1 8">Multi-pass membrane protein</topology>
    </subcellularLocation>
</comment>
<dbReference type="NCBIfam" id="TIGR01782">
    <property type="entry name" value="TonB-Xanth-Caul"/>
    <property type="match status" value="1"/>
</dbReference>